<reference evidence="1" key="1">
    <citation type="journal article" date="2020" name="Nature">
        <title>Giant virus diversity and host interactions through global metagenomics.</title>
        <authorList>
            <person name="Schulz F."/>
            <person name="Roux S."/>
            <person name="Paez-Espino D."/>
            <person name="Jungbluth S."/>
            <person name="Walsh D.A."/>
            <person name="Denef V.J."/>
            <person name="McMahon K.D."/>
            <person name="Konstantinidis K.T."/>
            <person name="Eloe-Fadrosh E.A."/>
            <person name="Kyrpides N.C."/>
            <person name="Woyke T."/>
        </authorList>
    </citation>
    <scope>NUCLEOTIDE SEQUENCE</scope>
    <source>
        <strain evidence="1">GVMAG-M-3300019093-7</strain>
    </source>
</reference>
<dbReference type="AlphaFoldDB" id="A0A6C0BVE2"/>
<accession>A0A6C0BVE2</accession>
<protein>
    <submittedName>
        <fullName evidence="1">Uncharacterized protein</fullName>
    </submittedName>
</protein>
<dbReference type="EMBL" id="MN739262">
    <property type="protein sequence ID" value="QHS96070.1"/>
    <property type="molecule type" value="Genomic_DNA"/>
</dbReference>
<name>A0A6C0BVE2_9ZZZZ</name>
<evidence type="ECO:0000313" key="1">
    <source>
        <dbReference type="EMBL" id="QHS96070.1"/>
    </source>
</evidence>
<proteinExistence type="predicted"/>
<organism evidence="1">
    <name type="scientific">viral metagenome</name>
    <dbReference type="NCBI Taxonomy" id="1070528"/>
    <lineage>
        <taxon>unclassified sequences</taxon>
        <taxon>metagenomes</taxon>
        <taxon>organismal metagenomes</taxon>
    </lineage>
</organism>
<sequence>MNNFMSNTFTNHPVMPVPRDTAEYQEVKYYVSVHSEDRNILKYPNSSTFEIELPRDFYNVKTLNVSELALPINIDTFNELFNNVFMVFRFIDIYNPLANIPPGGSIDPLQQLIYYGLVANLKNEYRFKIESGFYSVGQLATELTNKFNWAVTQYLKQYILDNQPSLLDSFTGYNEFVIVYNYVSQYLWFGNRSSAFEITNNSTFYTEQEEYFNSLCVNAKRFTEYTNWGLPNNLGFILKKNEFSKQAEDNGEDVRFFYGDVVAGDNGYWLTPNPDLNGAHAYYVRAPLKINILGESYIYLLINGWNNIDMTYPFNDTVYTQRSNITNGAVEYAFGKIPVGSTPIALSYCSGFFNPKVFEPPLNSIRKLNIEFRYHNGLIVDFQNMPLALTFEITCLDLKRKTK</sequence>